<comment type="caution">
    <text evidence="2">The sequence shown here is derived from an EMBL/GenBank/DDBJ whole genome shotgun (WGS) entry which is preliminary data.</text>
</comment>
<dbReference type="Pfam" id="PF16473">
    <property type="entry name" value="Rv2179c-like"/>
    <property type="match status" value="1"/>
</dbReference>
<sequence>MVRFLKKAAFLALYLWLLIVLRVSVILPPILATFPDKDIHMQHLMIDVELMDEKHTAAITGLSAVFFDPTTGEVGKQFYRRISLDDCMSNGGTVSAHAIQWWLRQPSEVRSQILDDDSQGVELAIRDLYEFVFDNTDPNYIKTWFGCPSRHSAVIRHYLDKFAGQCFLIGNEQSVITMVTIAEELGLNMKSIIKYDFLRNSLAHALHNIKLVSYVWMFLGIKNSVR</sequence>
<dbReference type="PATRIC" id="fig|566551.4.peg.3293"/>
<name>S3J4K6_9ENTR</name>
<organism evidence="2 3">
    <name type="scientific">Cedecea davisae DSM 4568</name>
    <dbReference type="NCBI Taxonomy" id="566551"/>
    <lineage>
        <taxon>Bacteria</taxon>
        <taxon>Pseudomonadati</taxon>
        <taxon>Pseudomonadota</taxon>
        <taxon>Gammaproteobacteria</taxon>
        <taxon>Enterobacterales</taxon>
        <taxon>Enterobacteriaceae</taxon>
        <taxon>Cedecea</taxon>
    </lineage>
</organism>
<proteinExistence type="predicted"/>
<reference evidence="2 3" key="1">
    <citation type="submission" date="2013-04" db="EMBL/GenBank/DDBJ databases">
        <authorList>
            <person name="Weinstock G."/>
            <person name="Sodergren E."/>
            <person name="Lobos E.A."/>
            <person name="Fulton L."/>
            <person name="Fulton R."/>
            <person name="Courtney L."/>
            <person name="Fronick C."/>
            <person name="O'Laughlin M."/>
            <person name="Godfrey J."/>
            <person name="Wilson R.M."/>
            <person name="Miner T."/>
            <person name="Farmer C."/>
            <person name="Delehaunty K."/>
            <person name="Cordes M."/>
            <person name="Minx P."/>
            <person name="Tomlinson C."/>
            <person name="Chen J."/>
            <person name="Wollam A."/>
            <person name="Pepin K.H."/>
            <person name="Palsikar V.B."/>
            <person name="Zhang X."/>
            <person name="Suruliraj S."/>
            <person name="Perna N.T."/>
            <person name="Plunkett G."/>
            <person name="Warren W."/>
            <person name="Mitreva M."/>
            <person name="Mardis E.R."/>
            <person name="Wilson R.K."/>
        </authorList>
    </citation>
    <scope>NUCLEOTIDE SEQUENCE [LARGE SCALE GENOMIC DNA]</scope>
    <source>
        <strain evidence="2 3">DSM 4568</strain>
    </source>
</reference>
<evidence type="ECO:0000313" key="2">
    <source>
        <dbReference type="EMBL" id="EPF14942.1"/>
    </source>
</evidence>
<dbReference type="InterPro" id="IPR033390">
    <property type="entry name" value="Rv2179c-like"/>
</dbReference>
<dbReference type="HOGENOM" id="CLU_094039_1_0_6"/>
<protein>
    <recommendedName>
        <fullName evidence="1">3'-5' exoribonuclease Rv2179c-like domain-containing protein</fullName>
    </recommendedName>
</protein>
<feature type="domain" description="3'-5' exoribonuclease Rv2179c-like" evidence="1">
    <location>
        <begin position="42"/>
        <end position="216"/>
    </location>
</feature>
<accession>S3J4K6</accession>
<dbReference type="EMBL" id="ATDT01000032">
    <property type="protein sequence ID" value="EPF14942.1"/>
    <property type="molecule type" value="Genomic_DNA"/>
</dbReference>
<evidence type="ECO:0000259" key="1">
    <source>
        <dbReference type="Pfam" id="PF16473"/>
    </source>
</evidence>
<dbReference type="AlphaFoldDB" id="S3J4K6"/>
<gene>
    <name evidence="2" type="ORF">HMPREF0201_03609</name>
</gene>
<dbReference type="Proteomes" id="UP000014585">
    <property type="component" value="Unassembled WGS sequence"/>
</dbReference>
<evidence type="ECO:0000313" key="3">
    <source>
        <dbReference type="Proteomes" id="UP000014585"/>
    </source>
</evidence>
<dbReference type="STRING" id="566551.HMPREF0201_03609"/>